<accession>A0A226NP13</accession>
<keyword evidence="4" id="KW-1185">Reference proteome</keyword>
<evidence type="ECO:0000256" key="1">
    <source>
        <dbReference type="SAM" id="MobiDB-lite"/>
    </source>
</evidence>
<evidence type="ECO:0000259" key="2">
    <source>
        <dbReference type="Pfam" id="PF14643"/>
    </source>
</evidence>
<dbReference type="InterPro" id="IPR028089">
    <property type="entry name" value="DUF4455"/>
</dbReference>
<dbReference type="EMBL" id="MCFN01000004">
    <property type="protein sequence ID" value="OXB69070.1"/>
    <property type="molecule type" value="Genomic_DNA"/>
</dbReference>
<dbReference type="PANTHER" id="PTHR21444:SF14">
    <property type="entry name" value="COILED-COIL DOMAIN-CONTAINING PROTEIN 180"/>
    <property type="match status" value="1"/>
</dbReference>
<proteinExistence type="predicted"/>
<dbReference type="Pfam" id="PF14643">
    <property type="entry name" value="DUF4455"/>
    <property type="match status" value="1"/>
</dbReference>
<feature type="compositionally biased region" description="Basic and acidic residues" evidence="1">
    <location>
        <begin position="277"/>
        <end position="290"/>
    </location>
</feature>
<feature type="compositionally biased region" description="Polar residues" evidence="1">
    <location>
        <begin position="227"/>
        <end position="250"/>
    </location>
</feature>
<feature type="region of interest" description="Disordered" evidence="1">
    <location>
        <begin position="227"/>
        <end position="313"/>
    </location>
</feature>
<protein>
    <recommendedName>
        <fullName evidence="2">DUF4455 domain-containing protein</fullName>
    </recommendedName>
</protein>
<comment type="caution">
    <text evidence="3">The sequence shown here is derived from an EMBL/GenBank/DDBJ whole genome shotgun (WGS) entry which is preliminary data.</text>
</comment>
<name>A0A226NP13_CALSU</name>
<feature type="domain" description="DUF4455" evidence="2">
    <location>
        <begin position="76"/>
        <end position="219"/>
    </location>
</feature>
<evidence type="ECO:0000313" key="4">
    <source>
        <dbReference type="Proteomes" id="UP000198323"/>
    </source>
</evidence>
<evidence type="ECO:0000313" key="3">
    <source>
        <dbReference type="EMBL" id="OXB69070.1"/>
    </source>
</evidence>
<feature type="compositionally biased region" description="Polar residues" evidence="1">
    <location>
        <begin position="258"/>
        <end position="270"/>
    </location>
</feature>
<dbReference type="OrthoDB" id="431588at2759"/>
<gene>
    <name evidence="3" type="ORF">ASZ78_009546</name>
</gene>
<reference evidence="3 4" key="1">
    <citation type="submission" date="2016-07" db="EMBL/GenBank/DDBJ databases">
        <title>Disparate Historic Effective Population Sizes Predicted by Modern Levels of Genome Diversity for the Scaled Quail (Callipepla squamata) and the Northern Bobwhite (Colinus virginianus): Inferences from First and Second Generation Draft Genome Assemblies for Sympatric New World Quail.</title>
        <authorList>
            <person name="Oldeschulte D.L."/>
            <person name="Halley Y.A."/>
            <person name="Bhattarai E.K."/>
            <person name="Brashear W.A."/>
            <person name="Hill J."/>
            <person name="Metz R.P."/>
            <person name="Johnson C.D."/>
            <person name="Rollins D."/>
            <person name="Peterson M.J."/>
            <person name="Bickhart D.M."/>
            <person name="Decker J.E."/>
            <person name="Seabury C.M."/>
        </authorList>
    </citation>
    <scope>NUCLEOTIDE SEQUENCE [LARGE SCALE GENOMIC DNA]</scope>
    <source>
        <strain evidence="3 4">Texas</strain>
        <tissue evidence="3">Leg muscle</tissue>
    </source>
</reference>
<organism evidence="3 4">
    <name type="scientific">Callipepla squamata</name>
    <name type="common">Scaled quail</name>
    <dbReference type="NCBI Taxonomy" id="9009"/>
    <lineage>
        <taxon>Eukaryota</taxon>
        <taxon>Metazoa</taxon>
        <taxon>Chordata</taxon>
        <taxon>Craniata</taxon>
        <taxon>Vertebrata</taxon>
        <taxon>Euteleostomi</taxon>
        <taxon>Archelosauria</taxon>
        <taxon>Archosauria</taxon>
        <taxon>Dinosauria</taxon>
        <taxon>Saurischia</taxon>
        <taxon>Theropoda</taxon>
        <taxon>Coelurosauria</taxon>
        <taxon>Aves</taxon>
        <taxon>Neognathae</taxon>
        <taxon>Galloanserae</taxon>
        <taxon>Galliformes</taxon>
        <taxon>Odontophoridae</taxon>
        <taxon>Callipepla</taxon>
    </lineage>
</organism>
<dbReference type="PANTHER" id="PTHR21444">
    <property type="entry name" value="COILED-COIL DOMAIN-CONTAINING PROTEIN 180"/>
    <property type="match status" value="1"/>
</dbReference>
<dbReference type="STRING" id="9009.A0A226NP13"/>
<dbReference type="Proteomes" id="UP000198323">
    <property type="component" value="Unassembled WGS sequence"/>
</dbReference>
<sequence>MENMMDSQILLKERRLELLQHLTNLLPPVSTQAEIDEWYNSLVDLNRSIDAHNMQCVMKIRAQYESVQQKCLAEAELCKRSFEELAEHNEQNCRDLYSYCQGAIALWDIHQLKLSQQEGEFRKELDECRWKQDKSIQKMKTNLDINLDKMRTASSGKQLKKFLKNALSSLDGIRAGYEISNKVLVKKATSYPEAILQELISYSESLSQYFNVKEIFRQNLEGKTDTTFSGQAEVSEAENQAEQQTESIVQESEEQKADSCQQQKEGTNIPENEEASAQDREEREEQKDGKSVFQESDESEDVEQGMSSSQGMFNNGKVEISELAVETFSTSSGNTYTVLRAEESGKPDVLETCLTNYDEKEPFPMHLEHGLIRATVFEELKKRIRLCFFEHLEKWFAESLSNSWATVGTWKEELSSELQQHLLWCEQMQENIETNIYSVRAAELLLHEECLECHCNVVGEALKRERAEFLRFCHQQNASIQNLDSWIRDKESEFLRAPVAARLVCLFLALF</sequence>
<dbReference type="AlphaFoldDB" id="A0A226NP13"/>